<dbReference type="RefSeq" id="WP_001572379.1">
    <property type="nucleotide sequence ID" value="NZ_AP019382.1"/>
</dbReference>
<reference evidence="3" key="3">
    <citation type="submission" date="2021-11" db="EMBL/GenBank/DDBJ databases">
        <title>WGS analysis for carbapenemase-producing Enterobacterales outbreak in a University Hospital, Japan.</title>
        <authorList>
            <person name="Tukada M."/>
            <person name="Miyazaki T."/>
            <person name="Aoki K."/>
            <person name="Yoshizawa S."/>
            <person name="Ishii Y."/>
            <person name="Tateda K."/>
        </authorList>
    </citation>
    <scope>NUCLEOTIDE SEQUENCE</scope>
    <source>
        <strain evidence="3">TUM16652</strain>
    </source>
</reference>
<keyword evidence="1" id="KW-0614">Plasmid</keyword>
<dbReference type="EMBL" id="AP022126">
    <property type="protein sequence ID" value="BBS30426.1"/>
    <property type="molecule type" value="Genomic_DNA"/>
</dbReference>
<protein>
    <submittedName>
        <fullName evidence="1">Uncharacterized protein</fullName>
    </submittedName>
</protein>
<sequence>MSSKIFFHYLTLGDFDGQRVEALTMWVALSKVREVDVPEMYALPCMKGGILKLID</sequence>
<name>A0A0G3AYX2_ENTCL</name>
<geneLocation type="plasmid" evidence="1">
    <name>pMRVIM0813</name>
</geneLocation>
<dbReference type="GeneID" id="69640809"/>
<evidence type="ECO:0000313" key="1">
    <source>
        <dbReference type="EMBL" id="AKJ19171.1"/>
    </source>
</evidence>
<reference evidence="1" key="1">
    <citation type="submission" date="2015-03" db="EMBL/GenBank/DDBJ databases">
        <title>Allelic Variants of blaVIM Reside on Diverse Mobile Genetic Elements in Gram-negative Clinical Isolates from the USA.</title>
        <authorList>
            <person name="McGann P."/>
            <person name="Snesrud E."/>
            <person name="Ong A.C."/>
            <person name="Clifford R."/>
            <person name="Kwak Y.I."/>
            <person name="Steele E.D."/>
            <person name="Rabinowitz R."/>
            <person name="Waterman P.E."/>
            <person name="Lesho E."/>
        </authorList>
    </citation>
    <scope>NUCLEOTIDE SEQUENCE</scope>
    <source>
        <strain evidence="1">MRSN17626</strain>
        <plasmid evidence="1">pMRVIM0813</plasmid>
    </source>
</reference>
<dbReference type="Proteomes" id="UP001050241">
    <property type="component" value="Unassembled WGS sequence"/>
</dbReference>
<reference evidence="2 4" key="2">
    <citation type="submission" date="2019-12" db="EMBL/GenBank/DDBJ databases">
        <title>complete genome sequences of Enterobacter cloacae str. WP5-S18-CRE-02 isolated from wastewater treatment plant effluent.</title>
        <authorList>
            <person name="Sekizuka T."/>
            <person name="Itokawa K."/>
            <person name="Yatsu K."/>
            <person name="Inamine Y."/>
            <person name="Kuroda M."/>
        </authorList>
    </citation>
    <scope>NUCLEOTIDE SEQUENCE [LARGE SCALE GENOMIC DNA]</scope>
    <source>
        <strain evidence="2 4">WP5-S18-CRE-02</strain>
    </source>
</reference>
<evidence type="ECO:0000313" key="2">
    <source>
        <dbReference type="EMBL" id="BBS30426.1"/>
    </source>
</evidence>
<dbReference type="EMBL" id="BQFY01000054">
    <property type="protein sequence ID" value="GJJ85898.1"/>
    <property type="molecule type" value="Genomic_DNA"/>
</dbReference>
<dbReference type="Proteomes" id="UP000515488">
    <property type="component" value="Chromosome"/>
</dbReference>
<dbReference type="EMBL" id="KP975077">
    <property type="protein sequence ID" value="AKJ19171.1"/>
    <property type="molecule type" value="Genomic_DNA"/>
</dbReference>
<gene>
    <name evidence="3" type="ORF">TUM16652_45980</name>
    <name evidence="2" type="ORF">WP5S18C02_06320</name>
</gene>
<proteinExistence type="predicted"/>
<accession>A0A0G3AYX2</accession>
<evidence type="ECO:0000313" key="4">
    <source>
        <dbReference type="Proteomes" id="UP000515488"/>
    </source>
</evidence>
<organism evidence="1">
    <name type="scientific">Enterobacter cloacae</name>
    <dbReference type="NCBI Taxonomy" id="550"/>
    <lineage>
        <taxon>Bacteria</taxon>
        <taxon>Pseudomonadati</taxon>
        <taxon>Pseudomonadota</taxon>
        <taxon>Gammaproteobacteria</taxon>
        <taxon>Enterobacterales</taxon>
        <taxon>Enterobacteriaceae</taxon>
        <taxon>Enterobacter</taxon>
        <taxon>Enterobacter cloacae complex</taxon>
    </lineage>
</organism>
<evidence type="ECO:0000313" key="3">
    <source>
        <dbReference type="EMBL" id="GJJ85898.1"/>
    </source>
</evidence>
<dbReference type="AlphaFoldDB" id="A0A0G3AYX2"/>